<keyword evidence="6" id="KW-0411">Iron-sulfur</keyword>
<comment type="cofactor">
    <cofactor evidence="1">
        <name>[4Fe-4S] cluster</name>
        <dbReference type="ChEBI" id="CHEBI:49883"/>
    </cofactor>
</comment>
<accession>A0A498H0M3</accession>
<dbReference type="GO" id="GO:0051539">
    <property type="term" value="F:4 iron, 4 sulfur cluster binding"/>
    <property type="evidence" value="ECO:0007669"/>
    <property type="project" value="UniProtKB-KW"/>
</dbReference>
<dbReference type="SUPFAM" id="SSF46785">
    <property type="entry name" value="Winged helix' DNA-binding domain"/>
    <property type="match status" value="1"/>
</dbReference>
<dbReference type="SFLD" id="SFLDG01083">
    <property type="entry name" value="Uncharacterised_Radical_SAM_Su"/>
    <property type="match status" value="1"/>
</dbReference>
<dbReference type="SFLD" id="SFLDS00029">
    <property type="entry name" value="Radical_SAM"/>
    <property type="match status" value="1"/>
</dbReference>
<dbReference type="Gene3D" id="3.20.20.70">
    <property type="entry name" value="Aldolase class I"/>
    <property type="match status" value="1"/>
</dbReference>
<dbReference type="Proteomes" id="UP000290932">
    <property type="component" value="Unassembled WGS sequence"/>
</dbReference>
<dbReference type="InterPro" id="IPR013785">
    <property type="entry name" value="Aldolase_TIM"/>
</dbReference>
<gene>
    <name evidence="8" type="ORF">ABH15_10390</name>
</gene>
<dbReference type="SUPFAM" id="SSF102114">
    <property type="entry name" value="Radical SAM enzymes"/>
    <property type="match status" value="1"/>
</dbReference>
<organism evidence="8 9">
    <name type="scientific">Methanoculleus taiwanensis</name>
    <dbReference type="NCBI Taxonomy" id="1550565"/>
    <lineage>
        <taxon>Archaea</taxon>
        <taxon>Methanobacteriati</taxon>
        <taxon>Methanobacteriota</taxon>
        <taxon>Stenosarchaea group</taxon>
        <taxon>Methanomicrobia</taxon>
        <taxon>Methanomicrobiales</taxon>
        <taxon>Methanomicrobiaceae</taxon>
        <taxon>Methanoculleus</taxon>
    </lineage>
</organism>
<dbReference type="InterPro" id="IPR007197">
    <property type="entry name" value="rSAM"/>
</dbReference>
<dbReference type="InterPro" id="IPR040084">
    <property type="entry name" value="GTPase_Obg"/>
</dbReference>
<dbReference type="GO" id="GO:0046872">
    <property type="term" value="F:metal ion binding"/>
    <property type="evidence" value="ECO:0007669"/>
    <property type="project" value="UniProtKB-KW"/>
</dbReference>
<evidence type="ECO:0000256" key="2">
    <source>
        <dbReference type="ARBA" id="ARBA00022485"/>
    </source>
</evidence>
<reference evidence="8 9" key="1">
    <citation type="journal article" date="2015" name="Int. J. Syst. Evol. Microbiol.">
        <title>Methanoculleus taiwanensis sp. nov., a methanogen isolated from deep marine sediment at the deformation front area near Taiwan.</title>
        <authorList>
            <person name="Weng C.Y."/>
            <person name="Chen S.C."/>
            <person name="Lai M.C."/>
            <person name="Wu S.Y."/>
            <person name="Lin S."/>
            <person name="Yang T.F."/>
            <person name="Chen P.C."/>
        </authorList>
    </citation>
    <scope>NUCLEOTIDE SEQUENCE [LARGE SCALE GENOMIC DNA]</scope>
    <source>
        <strain evidence="8 9">CYW4</strain>
    </source>
</reference>
<dbReference type="PANTHER" id="PTHR43787">
    <property type="entry name" value="FEMO COFACTOR BIOSYNTHESIS PROTEIN NIFB-RELATED"/>
    <property type="match status" value="1"/>
</dbReference>
<dbReference type="InterPro" id="IPR058240">
    <property type="entry name" value="rSAM_sf"/>
</dbReference>
<dbReference type="GO" id="GO:0003824">
    <property type="term" value="F:catalytic activity"/>
    <property type="evidence" value="ECO:0007669"/>
    <property type="project" value="InterPro"/>
</dbReference>
<keyword evidence="3" id="KW-0949">S-adenosyl-L-methionine</keyword>
<evidence type="ECO:0000256" key="3">
    <source>
        <dbReference type="ARBA" id="ARBA00022691"/>
    </source>
</evidence>
<keyword evidence="5" id="KW-0408">Iron</keyword>
<dbReference type="EMBL" id="LHQS01000002">
    <property type="protein sequence ID" value="RXE56471.1"/>
    <property type="molecule type" value="Genomic_DNA"/>
</dbReference>
<comment type="caution">
    <text evidence="8">The sequence shown here is derived from an EMBL/GenBank/DDBJ whole genome shotgun (WGS) entry which is preliminary data.</text>
</comment>
<keyword evidence="2" id="KW-0004">4Fe-4S</keyword>
<dbReference type="RefSeq" id="WP_128694266.1">
    <property type="nucleotide sequence ID" value="NZ_LHQS01000002.1"/>
</dbReference>
<dbReference type="AlphaFoldDB" id="A0A498H0M3"/>
<evidence type="ECO:0000256" key="1">
    <source>
        <dbReference type="ARBA" id="ARBA00001966"/>
    </source>
</evidence>
<keyword evidence="4" id="KW-0479">Metal-binding</keyword>
<sequence>MVYKHLFGPVPSRRLGVSLGVDLIPHKTCPYDCIYCECGRTTALTCERREYVPAAEVIGELDDYLRMEPALDHITFAGSGEPTLHSGIGEIIGFLKERYPRYRVAVLTNGALLADPQVRSDLASADLVVPSLDAVSESAFAEVNRPCTGVSANSVHEGLIAFSHDFPGEIWLEIFIVPGLNDSEEELTRIRDAIFAIDPDRVQLNTLDRPGTEVWVTPASQRSLERIAAFLGDHRVEVIAACTARESVPSFRADILESIWVTLARRPCTTEDLCRIFSLHPNEMSKYLGILLEKGKIEAVTEERGLFFRLK</sequence>
<dbReference type="CDD" id="cd01335">
    <property type="entry name" value="Radical_SAM"/>
    <property type="match status" value="1"/>
</dbReference>
<dbReference type="Pfam" id="PF04055">
    <property type="entry name" value="Radical_SAM"/>
    <property type="match status" value="1"/>
</dbReference>
<dbReference type="InterPro" id="IPR036390">
    <property type="entry name" value="WH_DNA-bd_sf"/>
</dbReference>
<name>A0A498H0M3_9EURY</name>
<evidence type="ECO:0000313" key="8">
    <source>
        <dbReference type="EMBL" id="RXE56471.1"/>
    </source>
</evidence>
<dbReference type="PROSITE" id="PS51918">
    <property type="entry name" value="RADICAL_SAM"/>
    <property type="match status" value="1"/>
</dbReference>
<evidence type="ECO:0000256" key="6">
    <source>
        <dbReference type="ARBA" id="ARBA00023014"/>
    </source>
</evidence>
<dbReference type="PANTHER" id="PTHR43787:SF11">
    <property type="entry name" value="UPF0026 PROTEIN SLR1464"/>
    <property type="match status" value="1"/>
</dbReference>
<evidence type="ECO:0000256" key="5">
    <source>
        <dbReference type="ARBA" id="ARBA00023004"/>
    </source>
</evidence>
<keyword evidence="9" id="KW-1185">Reference proteome</keyword>
<proteinExistence type="predicted"/>
<evidence type="ECO:0000259" key="7">
    <source>
        <dbReference type="PROSITE" id="PS51918"/>
    </source>
</evidence>
<evidence type="ECO:0000313" key="9">
    <source>
        <dbReference type="Proteomes" id="UP000290932"/>
    </source>
</evidence>
<evidence type="ECO:0000256" key="4">
    <source>
        <dbReference type="ARBA" id="ARBA00022723"/>
    </source>
</evidence>
<protein>
    <submittedName>
        <fullName evidence="8">Fe-S oxidoreductase</fullName>
    </submittedName>
</protein>
<dbReference type="OrthoDB" id="17974at2157"/>
<feature type="domain" description="Radical SAM core" evidence="7">
    <location>
        <begin position="15"/>
        <end position="249"/>
    </location>
</feature>